<proteinExistence type="predicted"/>
<protein>
    <submittedName>
        <fullName evidence="2">DUF2970 domain-containing protein</fullName>
    </submittedName>
</protein>
<feature type="transmembrane region" description="Helical" evidence="1">
    <location>
        <begin position="31"/>
        <end position="56"/>
    </location>
</feature>
<keyword evidence="1" id="KW-0472">Membrane</keyword>
<keyword evidence="1" id="KW-0812">Transmembrane</keyword>
<name>A0A857GMC0_9GAMM</name>
<dbReference type="InterPro" id="IPR021344">
    <property type="entry name" value="DUF2970"/>
</dbReference>
<reference evidence="2 3" key="1">
    <citation type="submission" date="2017-10" db="EMBL/GenBank/DDBJ databases">
        <title>Coral associated bacteria.</title>
        <authorList>
            <person name="Wang X."/>
        </authorList>
    </citation>
    <scope>NUCLEOTIDE SEQUENCE [LARGE SCALE GENOMIC DNA]</scope>
    <source>
        <strain evidence="2 3">SCSIO 43005</strain>
    </source>
</reference>
<evidence type="ECO:0000313" key="2">
    <source>
        <dbReference type="EMBL" id="QHD49704.1"/>
    </source>
</evidence>
<accession>A0A857GMC0</accession>
<dbReference type="EMBL" id="CP024621">
    <property type="protein sequence ID" value="QHD49704.1"/>
    <property type="molecule type" value="Genomic_DNA"/>
</dbReference>
<evidence type="ECO:0000313" key="3">
    <source>
        <dbReference type="Proteomes" id="UP000463949"/>
    </source>
</evidence>
<dbReference type="AlphaFoldDB" id="A0A857GMC0"/>
<keyword evidence="1" id="KW-1133">Transmembrane helix</keyword>
<evidence type="ECO:0000256" key="1">
    <source>
        <dbReference type="SAM" id="Phobius"/>
    </source>
</evidence>
<dbReference type="Proteomes" id="UP000463949">
    <property type="component" value="Chromosome"/>
</dbReference>
<sequence>MWSVIKSVLAALIGVQNDRQRQQDFSSGKPAIFIITAVAVTIVFVLMLLGVAIFAAR</sequence>
<dbReference type="KEGG" id="hmd:CTT34_08400"/>
<dbReference type="RefSeq" id="WP_159342021.1">
    <property type="nucleotide sequence ID" value="NZ_CP024621.1"/>
</dbReference>
<organism evidence="2 3">
    <name type="scientific">Vreelandella aquamarina</name>
    <dbReference type="NCBI Taxonomy" id="77097"/>
    <lineage>
        <taxon>Bacteria</taxon>
        <taxon>Pseudomonadati</taxon>
        <taxon>Pseudomonadota</taxon>
        <taxon>Gammaproteobacteria</taxon>
        <taxon>Oceanospirillales</taxon>
        <taxon>Halomonadaceae</taxon>
        <taxon>Vreelandella</taxon>
    </lineage>
</organism>
<dbReference type="OrthoDB" id="5625885at2"/>
<dbReference type="Pfam" id="PF11174">
    <property type="entry name" value="DUF2970"/>
    <property type="match status" value="1"/>
</dbReference>
<gene>
    <name evidence="2" type="ORF">CTT34_08400</name>
</gene>